<dbReference type="EMBL" id="JENW01000055">
    <property type="protein sequence ID" value="KEI16571.1"/>
    <property type="molecule type" value="Genomic_DNA"/>
</dbReference>
<evidence type="ECO:0000313" key="2">
    <source>
        <dbReference type="Proteomes" id="UP000027770"/>
    </source>
</evidence>
<reference evidence="1 2" key="1">
    <citation type="submission" date="2014-02" db="EMBL/GenBank/DDBJ databases">
        <title>Plasmidome dynamics in the species complex Clostridium novyi sensu lato converts strains of independent lineages into distinctly different pathogens.</title>
        <authorList>
            <person name="Skarin H."/>
            <person name="Segerman B."/>
        </authorList>
    </citation>
    <scope>NUCLEOTIDE SEQUENCE [LARGE SCALE GENOMIC DNA]</scope>
    <source>
        <strain evidence="1 2">ATCC 27606</strain>
    </source>
</reference>
<name>A0AA40IUF0_CLONO</name>
<gene>
    <name evidence="1" type="ORF">Z959_09530</name>
</gene>
<dbReference type="RefSeq" id="WP_053070865.1">
    <property type="nucleotide sequence ID" value="NZ_JENW01000055.1"/>
</dbReference>
<organism evidence="1 2">
    <name type="scientific">Clostridium novyi B str. ATCC 27606</name>
    <dbReference type="NCBI Taxonomy" id="1443123"/>
    <lineage>
        <taxon>Bacteria</taxon>
        <taxon>Bacillati</taxon>
        <taxon>Bacillota</taxon>
        <taxon>Clostridia</taxon>
        <taxon>Eubacteriales</taxon>
        <taxon>Clostridiaceae</taxon>
        <taxon>Clostridium</taxon>
    </lineage>
</organism>
<keyword evidence="2" id="KW-1185">Reference proteome</keyword>
<protein>
    <submittedName>
        <fullName evidence="1">Uncharacterized protein</fullName>
    </submittedName>
</protein>
<proteinExistence type="predicted"/>
<accession>A0AA40IUF0</accession>
<dbReference type="AlphaFoldDB" id="A0AA40IUF0"/>
<dbReference type="Proteomes" id="UP000027770">
    <property type="component" value="Unassembled WGS sequence"/>
</dbReference>
<evidence type="ECO:0000313" key="1">
    <source>
        <dbReference type="EMBL" id="KEI16571.1"/>
    </source>
</evidence>
<comment type="caution">
    <text evidence="1">The sequence shown here is derived from an EMBL/GenBank/DDBJ whole genome shotgun (WGS) entry which is preliminary data.</text>
</comment>
<sequence length="80" mass="9186">MDKLFEWGIIKSGDVVVIKNRDNLQAIVIDIKYVNFKSEKLTLLKHRYKDDVLKNGDMIGEFLILKVGENVVSFSENVSN</sequence>